<accession>A0ACB9C7Y9</accession>
<gene>
    <name evidence="1" type="ORF">L1987_61520</name>
</gene>
<sequence>MNLKAKVLKTMVNTENICIDFEKSDVLIVDGNVHNRFLNKGCLNSLRLKEKLGSICRMERGEDIFSTNIQILLQLRFVCQRYHEIKEQTENTCINFHIIIGIKKTDCGCWFFKR</sequence>
<name>A0ACB9C7Y9_9ASTR</name>
<organism evidence="1 2">
    <name type="scientific">Smallanthus sonchifolius</name>
    <dbReference type="NCBI Taxonomy" id="185202"/>
    <lineage>
        <taxon>Eukaryota</taxon>
        <taxon>Viridiplantae</taxon>
        <taxon>Streptophyta</taxon>
        <taxon>Embryophyta</taxon>
        <taxon>Tracheophyta</taxon>
        <taxon>Spermatophyta</taxon>
        <taxon>Magnoliopsida</taxon>
        <taxon>eudicotyledons</taxon>
        <taxon>Gunneridae</taxon>
        <taxon>Pentapetalae</taxon>
        <taxon>asterids</taxon>
        <taxon>campanulids</taxon>
        <taxon>Asterales</taxon>
        <taxon>Asteraceae</taxon>
        <taxon>Asteroideae</taxon>
        <taxon>Heliantheae alliance</taxon>
        <taxon>Millerieae</taxon>
        <taxon>Smallanthus</taxon>
    </lineage>
</organism>
<dbReference type="Proteomes" id="UP001056120">
    <property type="component" value="Linkage Group LG21"/>
</dbReference>
<reference evidence="2" key="1">
    <citation type="journal article" date="2022" name="Mol. Ecol. Resour.">
        <title>The genomes of chicory, endive, great burdock and yacon provide insights into Asteraceae palaeo-polyploidization history and plant inulin production.</title>
        <authorList>
            <person name="Fan W."/>
            <person name="Wang S."/>
            <person name="Wang H."/>
            <person name="Wang A."/>
            <person name="Jiang F."/>
            <person name="Liu H."/>
            <person name="Zhao H."/>
            <person name="Xu D."/>
            <person name="Zhang Y."/>
        </authorList>
    </citation>
    <scope>NUCLEOTIDE SEQUENCE [LARGE SCALE GENOMIC DNA]</scope>
    <source>
        <strain evidence="2">cv. Yunnan</strain>
    </source>
</reference>
<keyword evidence="2" id="KW-1185">Reference proteome</keyword>
<proteinExistence type="predicted"/>
<reference evidence="1 2" key="2">
    <citation type="journal article" date="2022" name="Mol. Ecol. Resour.">
        <title>The genomes of chicory, endive, great burdock and yacon provide insights into Asteraceae paleo-polyploidization history and plant inulin production.</title>
        <authorList>
            <person name="Fan W."/>
            <person name="Wang S."/>
            <person name="Wang H."/>
            <person name="Wang A."/>
            <person name="Jiang F."/>
            <person name="Liu H."/>
            <person name="Zhao H."/>
            <person name="Xu D."/>
            <person name="Zhang Y."/>
        </authorList>
    </citation>
    <scope>NUCLEOTIDE SEQUENCE [LARGE SCALE GENOMIC DNA]</scope>
    <source>
        <strain evidence="2">cv. Yunnan</strain>
        <tissue evidence="1">Leaves</tissue>
    </source>
</reference>
<evidence type="ECO:0000313" key="2">
    <source>
        <dbReference type="Proteomes" id="UP001056120"/>
    </source>
</evidence>
<evidence type="ECO:0000313" key="1">
    <source>
        <dbReference type="EMBL" id="KAI3730350.1"/>
    </source>
</evidence>
<comment type="caution">
    <text evidence="1">The sequence shown here is derived from an EMBL/GenBank/DDBJ whole genome shotgun (WGS) entry which is preliminary data.</text>
</comment>
<dbReference type="EMBL" id="CM042038">
    <property type="protein sequence ID" value="KAI3730350.1"/>
    <property type="molecule type" value="Genomic_DNA"/>
</dbReference>
<protein>
    <submittedName>
        <fullName evidence="1">Uncharacterized protein</fullName>
    </submittedName>
</protein>